<evidence type="ECO:0000256" key="1">
    <source>
        <dbReference type="ARBA" id="ARBA00006328"/>
    </source>
</evidence>
<sequence length="317" mass="34338">MSTYLISAATGQQGGPLVDSLLAAGVKVHAVVRDLSSPKAKTLKDKGVLIWEGTHEEPDAFRAAATGVSGFFLNLSAFEPGVAKKQAEGVIAAVKAGAGETLKSIVLSSTSRTADLSKDLATPSSIHPWLGGYYTAKAEVEAAVRESQIRHYTILRPPVLNYDLLLPHSAQAHGYPRLPTEGVLVTSLDEGLTMPYLDEVDVGKYAAAALLEPEKFSGHEFEIAGDNLSAQEVRDVLARVSGIDIKFHRRTPKEVEAAQNTEFFQVFEKLTNLRPHEVDVKALEEKYGIKVASLEDYMQRHKEKLLNSLPPRAAAAL</sequence>
<dbReference type="EMBL" id="JAVRRD010000034">
    <property type="protein sequence ID" value="KAK5045850.1"/>
    <property type="molecule type" value="Genomic_DNA"/>
</dbReference>
<name>A0AAV9MYN0_9EURO</name>
<feature type="domain" description="NmrA-like" evidence="4">
    <location>
        <begin position="4"/>
        <end position="292"/>
    </location>
</feature>
<dbReference type="GO" id="GO:0016491">
    <property type="term" value="F:oxidoreductase activity"/>
    <property type="evidence" value="ECO:0007669"/>
    <property type="project" value="UniProtKB-KW"/>
</dbReference>
<dbReference type="PANTHER" id="PTHR42748">
    <property type="entry name" value="NITROGEN METABOLITE REPRESSION PROTEIN NMRA FAMILY MEMBER"/>
    <property type="match status" value="1"/>
</dbReference>
<reference evidence="5 6" key="1">
    <citation type="submission" date="2023-08" db="EMBL/GenBank/DDBJ databases">
        <title>Black Yeasts Isolated from many extreme environments.</title>
        <authorList>
            <person name="Coleine C."/>
            <person name="Stajich J.E."/>
            <person name="Selbmann L."/>
        </authorList>
    </citation>
    <scope>NUCLEOTIDE SEQUENCE [LARGE SCALE GENOMIC DNA]</scope>
    <source>
        <strain evidence="5 6">CCFEE 5792</strain>
    </source>
</reference>
<evidence type="ECO:0000313" key="5">
    <source>
        <dbReference type="EMBL" id="KAK5045850.1"/>
    </source>
</evidence>
<dbReference type="GO" id="GO:0005634">
    <property type="term" value="C:nucleus"/>
    <property type="evidence" value="ECO:0007669"/>
    <property type="project" value="TreeGrafter"/>
</dbReference>
<evidence type="ECO:0000256" key="2">
    <source>
        <dbReference type="ARBA" id="ARBA00022857"/>
    </source>
</evidence>
<evidence type="ECO:0000313" key="6">
    <source>
        <dbReference type="Proteomes" id="UP001358417"/>
    </source>
</evidence>
<keyword evidence="3" id="KW-0560">Oxidoreductase</keyword>
<dbReference type="SUPFAM" id="SSF51735">
    <property type="entry name" value="NAD(P)-binding Rossmann-fold domains"/>
    <property type="match status" value="1"/>
</dbReference>
<dbReference type="Proteomes" id="UP001358417">
    <property type="component" value="Unassembled WGS sequence"/>
</dbReference>
<dbReference type="AlphaFoldDB" id="A0AAV9MYN0"/>
<dbReference type="PANTHER" id="PTHR42748:SF30">
    <property type="entry name" value="NMRA-LIKE DOMAIN-CONTAINING PROTEIN"/>
    <property type="match status" value="1"/>
</dbReference>
<gene>
    <name evidence="5" type="ORF">LTR84_008943</name>
</gene>
<evidence type="ECO:0000259" key="4">
    <source>
        <dbReference type="Pfam" id="PF05368"/>
    </source>
</evidence>
<evidence type="ECO:0000256" key="3">
    <source>
        <dbReference type="ARBA" id="ARBA00023002"/>
    </source>
</evidence>
<keyword evidence="6" id="KW-1185">Reference proteome</keyword>
<comment type="similarity">
    <text evidence="1">Belongs to the NmrA-type oxidoreductase family.</text>
</comment>
<dbReference type="Pfam" id="PF05368">
    <property type="entry name" value="NmrA"/>
    <property type="match status" value="1"/>
</dbReference>
<protein>
    <recommendedName>
        <fullName evidence="4">NmrA-like domain-containing protein</fullName>
    </recommendedName>
</protein>
<accession>A0AAV9MYN0</accession>
<comment type="caution">
    <text evidence="5">The sequence shown here is derived from an EMBL/GenBank/DDBJ whole genome shotgun (WGS) entry which is preliminary data.</text>
</comment>
<dbReference type="InterPro" id="IPR008030">
    <property type="entry name" value="NmrA-like"/>
</dbReference>
<keyword evidence="2" id="KW-0521">NADP</keyword>
<organism evidence="5 6">
    <name type="scientific">Exophiala bonariae</name>
    <dbReference type="NCBI Taxonomy" id="1690606"/>
    <lineage>
        <taxon>Eukaryota</taxon>
        <taxon>Fungi</taxon>
        <taxon>Dikarya</taxon>
        <taxon>Ascomycota</taxon>
        <taxon>Pezizomycotina</taxon>
        <taxon>Eurotiomycetes</taxon>
        <taxon>Chaetothyriomycetidae</taxon>
        <taxon>Chaetothyriales</taxon>
        <taxon>Herpotrichiellaceae</taxon>
        <taxon>Exophiala</taxon>
    </lineage>
</organism>
<dbReference type="InterPro" id="IPR051164">
    <property type="entry name" value="NmrA-like_oxidored"/>
</dbReference>
<dbReference type="Gene3D" id="3.40.50.720">
    <property type="entry name" value="NAD(P)-binding Rossmann-like Domain"/>
    <property type="match status" value="1"/>
</dbReference>
<dbReference type="InterPro" id="IPR036291">
    <property type="entry name" value="NAD(P)-bd_dom_sf"/>
</dbReference>
<proteinExistence type="inferred from homology"/>
<dbReference type="GeneID" id="89977105"/>
<dbReference type="RefSeq" id="XP_064701461.1">
    <property type="nucleotide sequence ID" value="XM_064852486.1"/>
</dbReference>